<dbReference type="AlphaFoldDB" id="A0A0E9PBH9"/>
<protein>
    <submittedName>
        <fullName evidence="1">Uncharacterized protein</fullName>
    </submittedName>
</protein>
<proteinExistence type="predicted"/>
<sequence>MPSLKRLMRMAVAPFDFEEFLGHDGSAAKGRPGWQERGGAVGMLPCV</sequence>
<evidence type="ECO:0000313" key="1">
    <source>
        <dbReference type="EMBL" id="JAH01208.1"/>
    </source>
</evidence>
<reference evidence="1" key="1">
    <citation type="submission" date="2014-11" db="EMBL/GenBank/DDBJ databases">
        <authorList>
            <person name="Amaro Gonzalez C."/>
        </authorList>
    </citation>
    <scope>NUCLEOTIDE SEQUENCE</scope>
</reference>
<dbReference type="EMBL" id="GBXM01107369">
    <property type="protein sequence ID" value="JAH01208.1"/>
    <property type="molecule type" value="Transcribed_RNA"/>
</dbReference>
<organism evidence="1">
    <name type="scientific">Anguilla anguilla</name>
    <name type="common">European freshwater eel</name>
    <name type="synonym">Muraena anguilla</name>
    <dbReference type="NCBI Taxonomy" id="7936"/>
    <lineage>
        <taxon>Eukaryota</taxon>
        <taxon>Metazoa</taxon>
        <taxon>Chordata</taxon>
        <taxon>Craniata</taxon>
        <taxon>Vertebrata</taxon>
        <taxon>Euteleostomi</taxon>
        <taxon>Actinopterygii</taxon>
        <taxon>Neopterygii</taxon>
        <taxon>Teleostei</taxon>
        <taxon>Anguilliformes</taxon>
        <taxon>Anguillidae</taxon>
        <taxon>Anguilla</taxon>
    </lineage>
</organism>
<name>A0A0E9PBH9_ANGAN</name>
<accession>A0A0E9PBH9</accession>
<reference evidence="1" key="2">
    <citation type="journal article" date="2015" name="Fish Shellfish Immunol.">
        <title>Early steps in the European eel (Anguilla anguilla)-Vibrio vulnificus interaction in the gills: Role of the RtxA13 toxin.</title>
        <authorList>
            <person name="Callol A."/>
            <person name="Pajuelo D."/>
            <person name="Ebbesson L."/>
            <person name="Teles M."/>
            <person name="MacKenzie S."/>
            <person name="Amaro C."/>
        </authorList>
    </citation>
    <scope>NUCLEOTIDE SEQUENCE</scope>
</reference>